<evidence type="ECO:0000313" key="2">
    <source>
        <dbReference type="Proteomes" id="UP000187012"/>
    </source>
</evidence>
<proteinExistence type="predicted"/>
<reference evidence="1 2" key="1">
    <citation type="submission" date="2016-12" db="EMBL/GenBank/DDBJ databases">
        <authorList>
            <person name="Song W.-J."/>
            <person name="Kurnit D.M."/>
        </authorList>
    </citation>
    <scope>NUCLEOTIDE SEQUENCE [LARGE SCALE GENOMIC DNA]</scope>
    <source>
        <strain evidence="1 2">STM7296</strain>
    </source>
</reference>
<keyword evidence="2" id="KW-1185">Reference proteome</keyword>
<name>A0A1N7SKE6_9BURK</name>
<sequence>MNEPTNEPILRHAGVPYYTQWGSPAWVRAIVEQQRDPCDDPHWQRSGFADPEHYRFWAQRLCGLTCLESALDYWRIGHAPRAALLDEALRHGVYRMREDGGVDGLIYRPFAVWVASAFGVPGIAGPAGHRGHSRLR</sequence>
<dbReference type="EMBL" id="CYGX02000083">
    <property type="protein sequence ID" value="SIT47881.1"/>
    <property type="molecule type" value="Genomic_DNA"/>
</dbReference>
<evidence type="ECO:0000313" key="1">
    <source>
        <dbReference type="EMBL" id="SIT47881.1"/>
    </source>
</evidence>
<gene>
    <name evidence="1" type="ORF">BN2475_830037</name>
</gene>
<dbReference type="Proteomes" id="UP000187012">
    <property type="component" value="Unassembled WGS sequence"/>
</dbReference>
<protein>
    <submittedName>
        <fullName evidence="1">Uncharacterized protein</fullName>
    </submittedName>
</protein>
<accession>A0A1N7SKE6</accession>
<organism evidence="1 2">
    <name type="scientific">Paraburkholderia ribeironis</name>
    <dbReference type="NCBI Taxonomy" id="1247936"/>
    <lineage>
        <taxon>Bacteria</taxon>
        <taxon>Pseudomonadati</taxon>
        <taxon>Pseudomonadota</taxon>
        <taxon>Betaproteobacteria</taxon>
        <taxon>Burkholderiales</taxon>
        <taxon>Burkholderiaceae</taxon>
        <taxon>Paraburkholderia</taxon>
    </lineage>
</organism>
<dbReference type="STRING" id="1247936.BN2475_830037"/>
<dbReference type="AlphaFoldDB" id="A0A1N7SKE6"/>